<protein>
    <recommendedName>
        <fullName evidence="7">Cytochrome b5 heme-binding domain-containing protein</fullName>
    </recommendedName>
</protein>
<dbReference type="PRINTS" id="PR00363">
    <property type="entry name" value="CYTOCHROMEB5"/>
</dbReference>
<keyword evidence="3" id="KW-0812">Transmembrane</keyword>
<keyword evidence="6" id="KW-0472">Membrane</keyword>
<dbReference type="InterPro" id="IPR018506">
    <property type="entry name" value="Cyt_B5_heme-BS"/>
</dbReference>
<dbReference type="EMBL" id="KN832873">
    <property type="protein sequence ID" value="KIN03569.1"/>
    <property type="molecule type" value="Genomic_DNA"/>
</dbReference>
<organism evidence="8 9">
    <name type="scientific">Oidiodendron maius (strain Zn)</name>
    <dbReference type="NCBI Taxonomy" id="913774"/>
    <lineage>
        <taxon>Eukaryota</taxon>
        <taxon>Fungi</taxon>
        <taxon>Dikarya</taxon>
        <taxon>Ascomycota</taxon>
        <taxon>Pezizomycotina</taxon>
        <taxon>Leotiomycetes</taxon>
        <taxon>Leotiomycetes incertae sedis</taxon>
        <taxon>Myxotrichaceae</taxon>
        <taxon>Oidiodendron</taxon>
    </lineage>
</organism>
<keyword evidence="4" id="KW-0479">Metal-binding</keyword>
<dbReference type="Pfam" id="PF00173">
    <property type="entry name" value="Cyt-b5"/>
    <property type="match status" value="1"/>
</dbReference>
<dbReference type="GO" id="GO:0020037">
    <property type="term" value="F:heme binding"/>
    <property type="evidence" value="ECO:0007669"/>
    <property type="project" value="InterPro"/>
</dbReference>
<sequence>MSKQFTYAEVQAHSAKKDLYVVIHDKIYDVTSFIDEHPGGEEALLDIGGQDATEAFEDVGHSDEAREILDGILIGELKREYLITMTDPSPPKSRSDFEIAHGRPHNPFPSAAEAPFNSYQRQHKPTSGGNWFCYSESLTESDIRVFDLMPGLGTDQIRIKFYTSLMTASENKYTALSYTWNNSDGTDDDKIIMIDVNGELKSKKVTSNLEAALKQLRHEWNPRTFWVDALCINQYSSVEPATQIPQMGRIYSQAKKLYIWLGSEADSSAIAMKFIEKVSEVSQIDQLVKNPKYKPEWAAFAKLMRRKWFNRRWVVQELHFGSRKEAIVYCGKESVRWDTFALAIALFEANSHQVQSMFGSDGFELGEFQGLGASTLVAMTNRMFAHEQNKGLGGSVVSLEGLLSNLSMFQVSHPWDTVYAFLSLADNGHEIKVDYDKPLIHVLAEAVWKAIDSSKSVDILCRPWAPTREEIGAWNANAEGMLQNQTQQAQTQLPSWIRDTTFSEFAPRNRTVGAQYDRINATLFVGQPGQPIYNASNSSTFTTMSNQYNLNKSVDTAPWILRLRGIYIDEIRIDGGAICGSSIHGIIPAAWVKLAKWDPRGTKSVPTEFWHTLVASRGLGGGEAPNWYGKACEHAWKDTASWDLNTERVLNHCEYSMTISFIRKVRQTVWNRQMFRTHRLKLLGLGPSNAPGEEAVQHKDMIFIVKGCSVPVILRKTADRKYSFIGECYVHGLMGGNGLNMLKPGPPEWAPLQIL</sequence>
<dbReference type="SMART" id="SM01117">
    <property type="entry name" value="Cyt-b5"/>
    <property type="match status" value="1"/>
</dbReference>
<dbReference type="PANTHER" id="PTHR24148">
    <property type="entry name" value="ANKYRIN REPEAT DOMAIN-CONTAINING PROTEIN 39 HOMOLOG-RELATED"/>
    <property type="match status" value="1"/>
</dbReference>
<dbReference type="PROSITE" id="PS00191">
    <property type="entry name" value="CYTOCHROME_B5_1"/>
    <property type="match status" value="1"/>
</dbReference>
<dbReference type="Gene3D" id="3.10.120.10">
    <property type="entry name" value="Cytochrome b5-like heme/steroid binding domain"/>
    <property type="match status" value="1"/>
</dbReference>
<keyword evidence="2" id="KW-0349">Heme</keyword>
<evidence type="ECO:0000313" key="8">
    <source>
        <dbReference type="EMBL" id="KIN03569.1"/>
    </source>
</evidence>
<dbReference type="AlphaFoldDB" id="A0A0C3CX30"/>
<name>A0A0C3CX30_OIDMZ</name>
<dbReference type="Proteomes" id="UP000054321">
    <property type="component" value="Unassembled WGS sequence"/>
</dbReference>
<evidence type="ECO:0000256" key="2">
    <source>
        <dbReference type="ARBA" id="ARBA00022617"/>
    </source>
</evidence>
<dbReference type="SUPFAM" id="SSF55856">
    <property type="entry name" value="Cytochrome b5-like heme/steroid binding domain"/>
    <property type="match status" value="1"/>
</dbReference>
<dbReference type="InterPro" id="IPR001199">
    <property type="entry name" value="Cyt_B5-like_heme/steroid-bd"/>
</dbReference>
<evidence type="ECO:0000259" key="7">
    <source>
        <dbReference type="PROSITE" id="PS50255"/>
    </source>
</evidence>
<evidence type="ECO:0000256" key="5">
    <source>
        <dbReference type="ARBA" id="ARBA00023004"/>
    </source>
</evidence>
<reference evidence="8 9" key="1">
    <citation type="submission" date="2014-04" db="EMBL/GenBank/DDBJ databases">
        <authorList>
            <consortium name="DOE Joint Genome Institute"/>
            <person name="Kuo A."/>
            <person name="Martino E."/>
            <person name="Perotto S."/>
            <person name="Kohler A."/>
            <person name="Nagy L.G."/>
            <person name="Floudas D."/>
            <person name="Copeland A."/>
            <person name="Barry K.W."/>
            <person name="Cichocki N."/>
            <person name="Veneault-Fourrey C."/>
            <person name="LaButti K."/>
            <person name="Lindquist E.A."/>
            <person name="Lipzen A."/>
            <person name="Lundell T."/>
            <person name="Morin E."/>
            <person name="Murat C."/>
            <person name="Sun H."/>
            <person name="Tunlid A."/>
            <person name="Henrissat B."/>
            <person name="Grigoriev I.V."/>
            <person name="Hibbett D.S."/>
            <person name="Martin F."/>
            <person name="Nordberg H.P."/>
            <person name="Cantor M.N."/>
            <person name="Hua S.X."/>
        </authorList>
    </citation>
    <scope>NUCLEOTIDE SEQUENCE [LARGE SCALE GENOMIC DNA]</scope>
    <source>
        <strain evidence="8 9">Zn</strain>
    </source>
</reference>
<dbReference type="InterPro" id="IPR036400">
    <property type="entry name" value="Cyt_B5-like_heme/steroid_sf"/>
</dbReference>
<proteinExistence type="predicted"/>
<accession>A0A0C3CX30</accession>
<dbReference type="InterPro" id="IPR052895">
    <property type="entry name" value="HetReg/Transcr_Mod"/>
</dbReference>
<feature type="domain" description="Cytochrome b5 heme-binding" evidence="7">
    <location>
        <begin position="2"/>
        <end position="78"/>
    </location>
</feature>
<comment type="subcellular location">
    <subcellularLocation>
        <location evidence="1">Membrane</location>
    </subcellularLocation>
</comment>
<evidence type="ECO:0000313" key="9">
    <source>
        <dbReference type="Proteomes" id="UP000054321"/>
    </source>
</evidence>
<dbReference type="HOGENOM" id="CLU_004184_10_1_1"/>
<dbReference type="PROSITE" id="PS50255">
    <property type="entry name" value="CYTOCHROME_B5_2"/>
    <property type="match status" value="1"/>
</dbReference>
<dbReference type="GO" id="GO:0016020">
    <property type="term" value="C:membrane"/>
    <property type="evidence" value="ECO:0007669"/>
    <property type="project" value="UniProtKB-SubCell"/>
</dbReference>
<dbReference type="OrthoDB" id="2157530at2759"/>
<gene>
    <name evidence="8" type="ORF">OIDMADRAFT_177713</name>
</gene>
<dbReference type="STRING" id="913774.A0A0C3CX30"/>
<dbReference type="InParanoid" id="A0A0C3CX30"/>
<reference evidence="9" key="2">
    <citation type="submission" date="2015-01" db="EMBL/GenBank/DDBJ databases">
        <title>Evolutionary Origins and Diversification of the Mycorrhizal Mutualists.</title>
        <authorList>
            <consortium name="DOE Joint Genome Institute"/>
            <consortium name="Mycorrhizal Genomics Consortium"/>
            <person name="Kohler A."/>
            <person name="Kuo A."/>
            <person name="Nagy L.G."/>
            <person name="Floudas D."/>
            <person name="Copeland A."/>
            <person name="Barry K.W."/>
            <person name="Cichocki N."/>
            <person name="Veneault-Fourrey C."/>
            <person name="LaButti K."/>
            <person name="Lindquist E.A."/>
            <person name="Lipzen A."/>
            <person name="Lundell T."/>
            <person name="Morin E."/>
            <person name="Murat C."/>
            <person name="Riley R."/>
            <person name="Ohm R."/>
            <person name="Sun H."/>
            <person name="Tunlid A."/>
            <person name="Henrissat B."/>
            <person name="Grigoriev I.V."/>
            <person name="Hibbett D.S."/>
            <person name="Martin F."/>
        </authorList>
    </citation>
    <scope>NUCLEOTIDE SEQUENCE [LARGE SCALE GENOMIC DNA]</scope>
    <source>
        <strain evidence="9">Zn</strain>
    </source>
</reference>
<dbReference type="PANTHER" id="PTHR24148:SF64">
    <property type="entry name" value="HETEROKARYON INCOMPATIBILITY DOMAIN-CONTAINING PROTEIN"/>
    <property type="match status" value="1"/>
</dbReference>
<keyword evidence="5" id="KW-0408">Iron</keyword>
<evidence type="ECO:0000256" key="1">
    <source>
        <dbReference type="ARBA" id="ARBA00004370"/>
    </source>
</evidence>
<dbReference type="FunFam" id="3.10.120.10:FF:000002">
    <property type="entry name" value="Cytochrome b5 type B"/>
    <property type="match status" value="1"/>
</dbReference>
<evidence type="ECO:0000256" key="4">
    <source>
        <dbReference type="ARBA" id="ARBA00022723"/>
    </source>
</evidence>
<dbReference type="InterPro" id="IPR010730">
    <property type="entry name" value="HET"/>
</dbReference>
<dbReference type="GO" id="GO:0046872">
    <property type="term" value="F:metal ion binding"/>
    <property type="evidence" value="ECO:0007669"/>
    <property type="project" value="UniProtKB-KW"/>
</dbReference>
<dbReference type="Pfam" id="PF06985">
    <property type="entry name" value="HET"/>
    <property type="match status" value="1"/>
</dbReference>
<evidence type="ECO:0000256" key="3">
    <source>
        <dbReference type="ARBA" id="ARBA00022692"/>
    </source>
</evidence>
<keyword evidence="9" id="KW-1185">Reference proteome</keyword>
<evidence type="ECO:0000256" key="6">
    <source>
        <dbReference type="ARBA" id="ARBA00023136"/>
    </source>
</evidence>